<keyword evidence="2" id="KW-0479">Metal-binding</keyword>
<dbReference type="GeneID" id="24791624"/>
<feature type="domain" description="Radical SAM core" evidence="5">
    <location>
        <begin position="202"/>
        <end position="421"/>
    </location>
</feature>
<evidence type="ECO:0000313" key="6">
    <source>
        <dbReference type="EMBL" id="AIS31295.1"/>
    </source>
</evidence>
<accession>A0A089ZEK1</accession>
<dbReference type="PANTHER" id="PTHR42731:SF1">
    <property type="entry name" value="RADICAL SAM DOMAIN PROTEIN"/>
    <property type="match status" value="1"/>
</dbReference>
<evidence type="ECO:0000259" key="5">
    <source>
        <dbReference type="PROSITE" id="PS51918"/>
    </source>
</evidence>
<keyword evidence="1" id="KW-0949">S-adenosyl-L-methionine</keyword>
<evidence type="ECO:0000256" key="3">
    <source>
        <dbReference type="ARBA" id="ARBA00023004"/>
    </source>
</evidence>
<dbReference type="InterPro" id="IPR006638">
    <property type="entry name" value="Elp3/MiaA/NifB-like_rSAM"/>
</dbReference>
<dbReference type="STRING" id="2162.BRM9_0470"/>
<evidence type="ECO:0000313" key="7">
    <source>
        <dbReference type="Proteomes" id="UP000029661"/>
    </source>
</evidence>
<dbReference type="SMART" id="SM00729">
    <property type="entry name" value="Elp3"/>
    <property type="match status" value="1"/>
</dbReference>
<gene>
    <name evidence="6" type="ORF">BRM9_0470</name>
</gene>
<evidence type="ECO:0000256" key="2">
    <source>
        <dbReference type="ARBA" id="ARBA00022723"/>
    </source>
</evidence>
<evidence type="ECO:0000256" key="1">
    <source>
        <dbReference type="ARBA" id="ARBA00022691"/>
    </source>
</evidence>
<dbReference type="InterPro" id="IPR007197">
    <property type="entry name" value="rSAM"/>
</dbReference>
<dbReference type="SUPFAM" id="SSF102114">
    <property type="entry name" value="Radical SAM enzymes"/>
    <property type="match status" value="1"/>
</dbReference>
<dbReference type="AlphaFoldDB" id="A0A089ZEK1"/>
<dbReference type="OrthoDB" id="2305at2157"/>
<dbReference type="GO" id="GO:0003824">
    <property type="term" value="F:catalytic activity"/>
    <property type="evidence" value="ECO:0007669"/>
    <property type="project" value="InterPro"/>
</dbReference>
<dbReference type="SFLD" id="SFLDG01082">
    <property type="entry name" value="B12-binding_domain_containing"/>
    <property type="match status" value="1"/>
</dbReference>
<evidence type="ECO:0000256" key="4">
    <source>
        <dbReference type="ARBA" id="ARBA00023014"/>
    </source>
</evidence>
<sequence>MLLEHNVVVKDPLRIGLRFASCYPNLYRSAMSSLGFHIIYDFLNHQEDVYCERVVYPYGKSLETGSPLKDFDVVGFSLQYEQDYPHVLEMLREGGLKVRKEDRSPQDPLVIAGGPCASSNPLPMSQFIDLFLVGDGEVILPQLLEKIAQLDNPRQELDAFLDVEGVYIPGNKVKLVQVEDMHDAWRPVKQVYPETDNPDLIPAFGRSFLLEVSRGCARGCRFCMAGCMYRPRREVNLKTLLKTAEEGRKSTGLNKIALIGGAVSDYSQIEELCRELLQREFQVTTPSLRIESISRDLLESLKESGLRTITIAPESTWRLRKLVNKPITDEDIQRTMATAFQMKLNVKLYFLVGLPTETQEDLEDLVDLVGDLKAMAPHPDSLRISVNPFIPKPHTPFQQAEFNLKETKGKVKFLKKHLKNKHFKVETPNKSLVQYILSLGGTELADIIEESSQGRVSLSKWKKLTPHISGSETLPWKDIDVGVSDEFLEKEYEKALKGDLTPWCETFGCYHCGSCP</sequence>
<reference evidence="6 7" key="1">
    <citation type="submission" date="2013-12" db="EMBL/GenBank/DDBJ databases">
        <title>The complete genome sequence of Methanobacterium sp. BRM9.</title>
        <authorList>
            <consortium name="Pastoral Greenhouse Gas Research Consortium"/>
            <person name="Kelly W.J."/>
            <person name="Leahy S.C."/>
            <person name="Perry R."/>
            <person name="Li D."/>
            <person name="Altermann E."/>
            <person name="Lambie S.C."/>
            <person name="Attwood G.T."/>
        </authorList>
    </citation>
    <scope>NUCLEOTIDE SEQUENCE [LARGE SCALE GENOMIC DNA]</scope>
    <source>
        <strain evidence="6 7">BRM9</strain>
    </source>
</reference>
<dbReference type="SFLD" id="SFLDS00029">
    <property type="entry name" value="Radical_SAM"/>
    <property type="match status" value="1"/>
</dbReference>
<keyword evidence="4" id="KW-0411">Iron-sulfur</keyword>
<dbReference type="Proteomes" id="UP000029661">
    <property type="component" value="Chromosome"/>
</dbReference>
<dbReference type="InterPro" id="IPR013785">
    <property type="entry name" value="Aldolase_TIM"/>
</dbReference>
<protein>
    <submittedName>
        <fullName evidence="6">Radical SAM domain-containing protein</fullName>
    </submittedName>
</protein>
<name>A0A089ZEK1_METFO</name>
<dbReference type="Gene3D" id="3.20.20.70">
    <property type="entry name" value="Aldolase class I"/>
    <property type="match status" value="1"/>
</dbReference>
<dbReference type="CDD" id="cd01335">
    <property type="entry name" value="Radical_SAM"/>
    <property type="match status" value="1"/>
</dbReference>
<dbReference type="PANTHER" id="PTHR42731">
    <property type="entry name" value="SLL1084 PROTEIN"/>
    <property type="match status" value="1"/>
</dbReference>
<dbReference type="GO" id="GO:0051536">
    <property type="term" value="F:iron-sulfur cluster binding"/>
    <property type="evidence" value="ECO:0007669"/>
    <property type="project" value="UniProtKB-KW"/>
</dbReference>
<dbReference type="RefSeq" id="WP_048084650.1">
    <property type="nucleotide sequence ID" value="NZ_CP006933.1"/>
</dbReference>
<dbReference type="KEGG" id="mfc:BRM9_0470"/>
<dbReference type="PROSITE" id="PS51918">
    <property type="entry name" value="RADICAL_SAM"/>
    <property type="match status" value="1"/>
</dbReference>
<dbReference type="Pfam" id="PF19864">
    <property type="entry name" value="Radical_SAM_N2"/>
    <property type="match status" value="1"/>
</dbReference>
<dbReference type="EMBL" id="CP006933">
    <property type="protein sequence ID" value="AIS31295.1"/>
    <property type="molecule type" value="Genomic_DNA"/>
</dbReference>
<dbReference type="InterPro" id="IPR058240">
    <property type="entry name" value="rSAM_sf"/>
</dbReference>
<proteinExistence type="predicted"/>
<keyword evidence="3" id="KW-0408">Iron</keyword>
<dbReference type="CDD" id="cd02065">
    <property type="entry name" value="B12-binding_like"/>
    <property type="match status" value="1"/>
</dbReference>
<dbReference type="GO" id="GO:0046872">
    <property type="term" value="F:metal ion binding"/>
    <property type="evidence" value="ECO:0007669"/>
    <property type="project" value="UniProtKB-KW"/>
</dbReference>
<dbReference type="Gene3D" id="3.40.50.280">
    <property type="entry name" value="Cobalamin-binding domain"/>
    <property type="match status" value="1"/>
</dbReference>
<dbReference type="Pfam" id="PF04055">
    <property type="entry name" value="Radical_SAM"/>
    <property type="match status" value="1"/>
</dbReference>
<organism evidence="6 7">
    <name type="scientific">Methanobacterium formicicum</name>
    <dbReference type="NCBI Taxonomy" id="2162"/>
    <lineage>
        <taxon>Archaea</taxon>
        <taxon>Methanobacteriati</taxon>
        <taxon>Methanobacteriota</taxon>
        <taxon>Methanomada group</taxon>
        <taxon>Methanobacteria</taxon>
        <taxon>Methanobacteriales</taxon>
        <taxon>Methanobacteriaceae</taxon>
        <taxon>Methanobacterium</taxon>
    </lineage>
</organism>
<dbReference type="InterPro" id="IPR045784">
    <property type="entry name" value="Radical_SAM_N2"/>
</dbReference>